<evidence type="ECO:0000313" key="2">
    <source>
        <dbReference type="EMBL" id="KAF0903080.1"/>
    </source>
</evidence>
<sequence length="148" mass="16213">MVFGPVDSAPCITDVPQVTVPTIGLGVQPGLIHPKHREGLRIRSPPRVAMIRSPRGRPCCRAPSLVTPRVLRPHIRCGTLERGRRHLCLSQDLGPRAYAPGYMLPKLVQPRPEGTKSLPRCGRTHGCPPPLQARPGVGKLRGIYSNFE</sequence>
<reference evidence="2 3" key="1">
    <citation type="submission" date="2019-11" db="EMBL/GenBank/DDBJ databases">
        <title>Whole genome sequence of Oryza granulata.</title>
        <authorList>
            <person name="Li W."/>
        </authorList>
    </citation>
    <scope>NUCLEOTIDE SEQUENCE [LARGE SCALE GENOMIC DNA]</scope>
    <source>
        <strain evidence="3">cv. Menghai</strain>
        <tissue evidence="2">Leaf</tissue>
    </source>
</reference>
<name>A0A6G1CSI2_9ORYZ</name>
<keyword evidence="3" id="KW-1185">Reference proteome</keyword>
<feature type="region of interest" description="Disordered" evidence="1">
    <location>
        <begin position="108"/>
        <end position="134"/>
    </location>
</feature>
<comment type="caution">
    <text evidence="2">The sequence shown here is derived from an EMBL/GenBank/DDBJ whole genome shotgun (WGS) entry which is preliminary data.</text>
</comment>
<evidence type="ECO:0000313" key="3">
    <source>
        <dbReference type="Proteomes" id="UP000479710"/>
    </source>
</evidence>
<dbReference type="EMBL" id="SPHZ02000008">
    <property type="protein sequence ID" value="KAF0903080.1"/>
    <property type="molecule type" value="Genomic_DNA"/>
</dbReference>
<protein>
    <submittedName>
        <fullName evidence="2">Uncharacterized protein</fullName>
    </submittedName>
</protein>
<evidence type="ECO:0000256" key="1">
    <source>
        <dbReference type="SAM" id="MobiDB-lite"/>
    </source>
</evidence>
<organism evidence="2 3">
    <name type="scientific">Oryza meyeriana var. granulata</name>
    <dbReference type="NCBI Taxonomy" id="110450"/>
    <lineage>
        <taxon>Eukaryota</taxon>
        <taxon>Viridiplantae</taxon>
        <taxon>Streptophyta</taxon>
        <taxon>Embryophyta</taxon>
        <taxon>Tracheophyta</taxon>
        <taxon>Spermatophyta</taxon>
        <taxon>Magnoliopsida</taxon>
        <taxon>Liliopsida</taxon>
        <taxon>Poales</taxon>
        <taxon>Poaceae</taxon>
        <taxon>BOP clade</taxon>
        <taxon>Oryzoideae</taxon>
        <taxon>Oryzeae</taxon>
        <taxon>Oryzinae</taxon>
        <taxon>Oryza</taxon>
        <taxon>Oryza meyeriana</taxon>
    </lineage>
</organism>
<gene>
    <name evidence="2" type="ORF">E2562_024061</name>
</gene>
<dbReference type="AlphaFoldDB" id="A0A6G1CSI2"/>
<accession>A0A6G1CSI2</accession>
<proteinExistence type="predicted"/>
<dbReference type="Proteomes" id="UP000479710">
    <property type="component" value="Unassembled WGS sequence"/>
</dbReference>